<accession>D3F8M8</accession>
<dbReference type="STRING" id="469383.Cwoe_2571"/>
<keyword evidence="3" id="KW-1185">Reference proteome</keyword>
<protein>
    <recommendedName>
        <fullName evidence="1">DUF6603 domain-containing protein</fullName>
    </recommendedName>
</protein>
<dbReference type="Proteomes" id="UP000008229">
    <property type="component" value="Chromosome"/>
</dbReference>
<gene>
    <name evidence="2" type="ordered locus">Cwoe_2571</name>
</gene>
<sequence>MSLADLQAVLQRQVDASRRIVVSAQTLADARLRPRDGLDAILTRALVTAAPPEIAFSGTVPPPGVTTLALTGAGDFAGVRGASVAVTFTEQADGEVDARLVVALGASWRFGTFFRLLAGRMLEAMPLAGAAYAVTSALRDAFPWKGGSVPLDRGAAVAGTVTLDGPLGIVAGLLQGASSNARADLIGPVDPSALDRPDDGTPLLRLDAELAFGVAIPHFTLSRPRVTLDTVVEEGFDPYPQLAFATTLSIDGRPYGDFVSSIPVEQDPSVSLAWVPDRGAPLSPATIVRLLCGADFVNAIPPPLMSVFSAVTLQGLFADVEVGRTLSLTSVGATIGSSGPFGWADLSLESLTMGVSVLDPLGDALMLYTFTGVVRFFPRVFEGEFSVAVDYAPADRSLDVAAGFNGTVSFNRVVSGLSNGRLELPREWLSLDFEDFGVAFVKTGAERVEYSLYGAARAGFPLPFLATHVDSTFQGTVDSATQTYKLVGGLRVANSFFGGEANIVRGDVTLLAEWRALQEDYLNLRDAIVALALPAPDIPRAFDLGLASARLTYAVQQSVLALEASSVNYGDALFVALKSGELWRYLGGVQVNRRLDLANLPLIDHILPSDTTLAVEGIQALMYTALDEAAQRSIARYVQGPYKPEVPLADSLGARLALTLDVAGSRLPFALSVGGRRPSGQLATPGLLAVAGNGAGAEPSDGTVWFNIQQAFGPVSFDKVGVRYADGVLWFLMNASVSGGGLTIAVFGLGMGSPLTDFRPEFTIRGLGLTFERDPVAISGALVGSLRPLDFAGLLSLKVREIQVGAIGAYSEVENHPSFFLYAVLNAPLGGPPAFFVTGLAAGFGFNRRLVLPTVDKVDRFPFVQWAVGAGNPPSSNPRDIGAEVTRVVGELSSGGFVAPSLGQNWLALGVRFRSFELLDTFALLTLAFGTEVEIALLGLSTVQLPPRPLPPVAQAQLALIASFSPRSGLLAVSGQLTSKSWVLSERARLTGGFAFWTWFSGDHEGDFVVTLGGYSPRYQPPAHYPQVPRLGLDWKVTDELQITGNLYFALTSSAVMAGGGMSAVWQSGSVRAWFVVQADFLLVFQPFHYYISAGVQLGCSVRVNLLFTHVTISAHLGVGLEIWGPEFAGKAIVDLSIVSFTIRFGAGDKDTSTRIEWDQFVERLLPDTGARPRARAVGELEAVRAPPAIVQIQVADGLLQQLGEREGELNWVVNGAKLKLTTQTAIPAKRLEYSANIAAPPGLATTPNTNFGIGPTATASDRFASTHAVTIESDEDARFAATPLLRNIPKALWERRRFDRNGVPLDVDPVRGTTIDDVAVGCTLTGVGPDPEHTLPIPLRYLDYTTAPQVEPLVFSNPSAPSGDPFRDETVWGTVDVAPARANRPLLAAAAAAAGMEVPSALDVRELTSRTTAGLQASPRLRLLGEQR</sequence>
<dbReference type="Pfam" id="PF20248">
    <property type="entry name" value="DUF6603"/>
    <property type="match status" value="1"/>
</dbReference>
<name>D3F8M8_CONWI</name>
<evidence type="ECO:0000313" key="3">
    <source>
        <dbReference type="Proteomes" id="UP000008229"/>
    </source>
</evidence>
<reference evidence="2 3" key="1">
    <citation type="journal article" date="2010" name="Stand. Genomic Sci.">
        <title>Complete genome sequence of Conexibacter woesei type strain (ID131577).</title>
        <authorList>
            <person name="Pukall R."/>
            <person name="Lapidus A."/>
            <person name="Glavina Del Rio T."/>
            <person name="Copeland A."/>
            <person name="Tice H."/>
            <person name="Cheng J.-F."/>
            <person name="Lucas S."/>
            <person name="Chen F."/>
            <person name="Nolan M."/>
            <person name="Bruce D."/>
            <person name="Goodwin L."/>
            <person name="Pitluck S."/>
            <person name="Mavromatis K."/>
            <person name="Ivanova N."/>
            <person name="Ovchinnikova G."/>
            <person name="Pati A."/>
            <person name="Chen A."/>
            <person name="Palaniappan K."/>
            <person name="Land M."/>
            <person name="Hauser L."/>
            <person name="Chang Y.-J."/>
            <person name="Jeffries C.D."/>
            <person name="Chain P."/>
            <person name="Meincke L."/>
            <person name="Sims D."/>
            <person name="Brettin T."/>
            <person name="Detter J.C."/>
            <person name="Rohde M."/>
            <person name="Goeker M."/>
            <person name="Bristow J."/>
            <person name="Eisen J.A."/>
            <person name="Markowitz V."/>
            <person name="Kyrpides N.C."/>
            <person name="Klenk H.-P."/>
            <person name="Hugenholtz P."/>
        </authorList>
    </citation>
    <scope>NUCLEOTIDE SEQUENCE [LARGE SCALE GENOMIC DNA]</scope>
    <source>
        <strain evidence="3">DSM 14684 / CIP 108061 / JCM 11494 / NBRC 100937 / ID131577</strain>
    </source>
</reference>
<dbReference type="eggNOG" id="ENOG502Z7M5">
    <property type="taxonomic scope" value="Bacteria"/>
</dbReference>
<organism evidence="2 3">
    <name type="scientific">Conexibacter woesei (strain DSM 14684 / CCUG 47730 / CIP 108061 / JCM 11494 / NBRC 100937 / ID131577)</name>
    <dbReference type="NCBI Taxonomy" id="469383"/>
    <lineage>
        <taxon>Bacteria</taxon>
        <taxon>Bacillati</taxon>
        <taxon>Actinomycetota</taxon>
        <taxon>Thermoleophilia</taxon>
        <taxon>Solirubrobacterales</taxon>
        <taxon>Conexibacteraceae</taxon>
        <taxon>Conexibacter</taxon>
    </lineage>
</organism>
<evidence type="ECO:0000313" key="2">
    <source>
        <dbReference type="EMBL" id="ADB50992.1"/>
    </source>
</evidence>
<dbReference type="HOGENOM" id="CLU_250451_0_0_11"/>
<dbReference type="InterPro" id="IPR046538">
    <property type="entry name" value="DUF6603"/>
</dbReference>
<evidence type="ECO:0000259" key="1">
    <source>
        <dbReference type="Pfam" id="PF20248"/>
    </source>
</evidence>
<feature type="domain" description="DUF6603" evidence="1">
    <location>
        <begin position="708"/>
        <end position="1224"/>
    </location>
</feature>
<dbReference type="OrthoDB" id="535891at2"/>
<reference evidence="3" key="2">
    <citation type="submission" date="2010-01" db="EMBL/GenBank/DDBJ databases">
        <title>The complete genome of Conexibacter woesei DSM 14684.</title>
        <authorList>
            <consortium name="US DOE Joint Genome Institute (JGI-PGF)"/>
            <person name="Lucas S."/>
            <person name="Copeland A."/>
            <person name="Lapidus A."/>
            <person name="Glavina del Rio T."/>
            <person name="Dalin E."/>
            <person name="Tice H."/>
            <person name="Bruce D."/>
            <person name="Goodwin L."/>
            <person name="Pitluck S."/>
            <person name="Kyrpides N."/>
            <person name="Mavromatis K."/>
            <person name="Ivanova N."/>
            <person name="Mikhailova N."/>
            <person name="Chertkov O."/>
            <person name="Brettin T."/>
            <person name="Detter J.C."/>
            <person name="Han C."/>
            <person name="Larimer F."/>
            <person name="Land M."/>
            <person name="Hauser L."/>
            <person name="Markowitz V."/>
            <person name="Cheng J.-F."/>
            <person name="Hugenholtz P."/>
            <person name="Woyke T."/>
            <person name="Wu D."/>
            <person name="Pukall R."/>
            <person name="Steenblock K."/>
            <person name="Schneider S."/>
            <person name="Klenk H.-P."/>
            <person name="Eisen J.A."/>
        </authorList>
    </citation>
    <scope>NUCLEOTIDE SEQUENCE [LARGE SCALE GENOMIC DNA]</scope>
    <source>
        <strain evidence="3">DSM 14684 / CIP 108061 / JCM 11494 / NBRC 100937 / ID131577</strain>
    </source>
</reference>
<dbReference type="KEGG" id="cwo:Cwoe_2571"/>
<proteinExistence type="predicted"/>
<dbReference type="RefSeq" id="WP_012934043.1">
    <property type="nucleotide sequence ID" value="NC_013739.1"/>
</dbReference>
<dbReference type="EMBL" id="CP001854">
    <property type="protein sequence ID" value="ADB50992.1"/>
    <property type="molecule type" value="Genomic_DNA"/>
</dbReference>